<keyword evidence="2" id="KW-1185">Reference proteome</keyword>
<proteinExistence type="predicted"/>
<accession>A0A1W1WP61</accession>
<dbReference type="OrthoDB" id="4140166at2"/>
<reference evidence="2" key="1">
    <citation type="submission" date="2017-04" db="EMBL/GenBank/DDBJ databases">
        <authorList>
            <person name="Varghese N."/>
            <person name="Submissions S."/>
        </authorList>
    </citation>
    <scope>NUCLEOTIDE SEQUENCE [LARGE SCALE GENOMIC DNA]</scope>
    <source>
        <strain evidence="2">DSM 9293</strain>
    </source>
</reference>
<evidence type="ECO:0000313" key="2">
    <source>
        <dbReference type="Proteomes" id="UP000192660"/>
    </source>
</evidence>
<dbReference type="RefSeq" id="WP_084662020.1">
    <property type="nucleotide sequence ID" value="NZ_FWWY01000002.1"/>
</dbReference>
<dbReference type="EMBL" id="FWWY01000002">
    <property type="protein sequence ID" value="SMC07992.1"/>
    <property type="molecule type" value="Genomic_DNA"/>
</dbReference>
<gene>
    <name evidence="1" type="ORF">SAMN00768000_3579</name>
</gene>
<name>A0A1W1WP61_SULTA</name>
<evidence type="ECO:0000313" key="1">
    <source>
        <dbReference type="EMBL" id="SMC07992.1"/>
    </source>
</evidence>
<dbReference type="Proteomes" id="UP000192660">
    <property type="component" value="Unassembled WGS sequence"/>
</dbReference>
<sequence length="78" mass="8665">MQCRCYCDGETNSNRHFLPGHDQIAVANAIAANYGSNEAFIRSQRGEAFDGPFGSPQVNRVIMENYESIEAFLDAEGY</sequence>
<protein>
    <submittedName>
        <fullName evidence="1">Uncharacterized protein</fullName>
    </submittedName>
</protein>
<organism evidence="1 2">
    <name type="scientific">Sulfobacillus thermosulfidooxidans (strain DSM 9293 / VKM B-1269 / AT-1)</name>
    <dbReference type="NCBI Taxonomy" id="929705"/>
    <lineage>
        <taxon>Bacteria</taxon>
        <taxon>Bacillati</taxon>
        <taxon>Bacillota</taxon>
        <taxon>Clostridia</taxon>
        <taxon>Eubacteriales</taxon>
        <taxon>Clostridiales Family XVII. Incertae Sedis</taxon>
        <taxon>Sulfobacillus</taxon>
    </lineage>
</organism>
<dbReference type="AlphaFoldDB" id="A0A1W1WP61"/>